<evidence type="ECO:0000259" key="2">
    <source>
        <dbReference type="SMART" id="SM00332"/>
    </source>
</evidence>
<protein>
    <submittedName>
        <fullName evidence="3">Protein phosphatase 2C domain-containing protein</fullName>
    </submittedName>
</protein>
<feature type="region of interest" description="Disordered" evidence="1">
    <location>
        <begin position="1"/>
        <end position="24"/>
    </location>
</feature>
<dbReference type="Proteomes" id="UP001205890">
    <property type="component" value="Unassembled WGS sequence"/>
</dbReference>
<dbReference type="RefSeq" id="WP_254740015.1">
    <property type="nucleotide sequence ID" value="NZ_JANCLU010000005.1"/>
</dbReference>
<evidence type="ECO:0000313" key="3">
    <source>
        <dbReference type="EMBL" id="MCP8938267.1"/>
    </source>
</evidence>
<dbReference type="SUPFAM" id="SSF81606">
    <property type="entry name" value="PP2C-like"/>
    <property type="match status" value="1"/>
</dbReference>
<keyword evidence="4" id="KW-1185">Reference proteome</keyword>
<dbReference type="EMBL" id="JANCLU010000005">
    <property type="protein sequence ID" value="MCP8938267.1"/>
    <property type="molecule type" value="Genomic_DNA"/>
</dbReference>
<dbReference type="Gene3D" id="3.60.40.10">
    <property type="entry name" value="PPM-type phosphatase domain"/>
    <property type="match status" value="1"/>
</dbReference>
<proteinExistence type="predicted"/>
<evidence type="ECO:0000313" key="4">
    <source>
        <dbReference type="Proteomes" id="UP001205890"/>
    </source>
</evidence>
<name>A0ABT1L9U3_9HYPH</name>
<comment type="caution">
    <text evidence="3">The sequence shown here is derived from an EMBL/GenBank/DDBJ whole genome shotgun (WGS) entry which is preliminary data.</text>
</comment>
<dbReference type="Pfam" id="PF13672">
    <property type="entry name" value="PP2C_2"/>
    <property type="match status" value="1"/>
</dbReference>
<gene>
    <name evidence="3" type="ORF">NK718_07045</name>
</gene>
<dbReference type="SMART" id="SM00332">
    <property type="entry name" value="PP2Cc"/>
    <property type="match status" value="1"/>
</dbReference>
<accession>A0ABT1L9U3</accession>
<feature type="domain" description="PPM-type phosphatase" evidence="2">
    <location>
        <begin position="1"/>
        <end position="278"/>
    </location>
</feature>
<organism evidence="3 4">
    <name type="scientific">Alsobacter ponti</name>
    <dbReference type="NCBI Taxonomy" id="2962936"/>
    <lineage>
        <taxon>Bacteria</taxon>
        <taxon>Pseudomonadati</taxon>
        <taxon>Pseudomonadota</taxon>
        <taxon>Alphaproteobacteria</taxon>
        <taxon>Hyphomicrobiales</taxon>
        <taxon>Alsobacteraceae</taxon>
        <taxon>Alsobacter</taxon>
    </lineage>
</organism>
<reference evidence="3 4" key="1">
    <citation type="submission" date="2022-07" db="EMBL/GenBank/DDBJ databases">
        <authorList>
            <person name="Li W.-J."/>
            <person name="Deng Q.-Q."/>
        </authorList>
    </citation>
    <scope>NUCLEOTIDE SEQUENCE [LARGE SCALE GENOMIC DNA]</scope>
    <source>
        <strain evidence="3 4">SYSU M60028</strain>
    </source>
</reference>
<sequence length="286" mass="30429">MPHRFHLLDAQSHGPKHPNEDAHGATGRTAWIIDGATGVGVGPELLPPSGAAWLARTLSDALSAHAPEAAGVDDLLARASEAITAAFASVAGAQALEAEDHPSACLGVAHLADGVLDLACIGDVSLLHGTEGGEVHLFTDDAVAAFGGKTLEALRAVRERFPGEDPWPHVRPQVRANRRMANQPGGYAVVHPTLPWTKLVKHLRRPVAAGDLILLSSDGFWRLVDHFDLHAPDTLVAAARERGLVALIEDLRAAEREDAEGRRAPRVKRHDDATALLLRVEDDGSR</sequence>
<dbReference type="InterPro" id="IPR001932">
    <property type="entry name" value="PPM-type_phosphatase-like_dom"/>
</dbReference>
<dbReference type="InterPro" id="IPR036457">
    <property type="entry name" value="PPM-type-like_dom_sf"/>
</dbReference>
<evidence type="ECO:0000256" key="1">
    <source>
        <dbReference type="SAM" id="MobiDB-lite"/>
    </source>
</evidence>